<feature type="domain" description="MurNAc-LAA" evidence="4">
    <location>
        <begin position="155"/>
        <end position="263"/>
    </location>
</feature>
<dbReference type="AlphaFoldDB" id="A0A2R6Y3L9"/>
<sequence>MKPKQDKKDKRLNRLYSQDNRDNAGRKTDLRRRKWRRFLRLIRALFATILIIWVIKTLIFSIGDRRQGHNASDDVPSSPQTETNPFTVVLDSGHGGYDVGTEGVSGRYEKDLVLKIALLTRDALMEKSVQAGLDLLVWMTRDDDRFISDIDHERAKMVRAHGGDIVISIHANSFVDPRVSGTETYYYDATSLPLAHIMQQALVRATGFNDRGVRQANFYMLKETGMPAVLLELGYVTNEAEETKLWDKTVQKKIAEAIAEGVLEYISRENEEGGEALSP</sequence>
<accession>A0A2R6Y3L9</accession>
<reference evidence="6" key="1">
    <citation type="journal article" date="2018" name="Sci. Rep.">
        <title>Lignite coal burning seam in the remote Altai Mountains harbors a hydrogen-driven thermophilic microbial community.</title>
        <authorList>
            <person name="Kadnikov V.V."/>
            <person name="Mardanov A.V."/>
            <person name="Ivasenko D.A."/>
            <person name="Antsiferov D.V."/>
            <person name="Beletsky A.V."/>
            <person name="Karnachuk O.V."/>
            <person name="Ravin N.V."/>
        </authorList>
    </citation>
    <scope>NUCLEOTIDE SEQUENCE [LARGE SCALE GENOMIC DNA]</scope>
</reference>
<dbReference type="EMBL" id="PEBX01000010">
    <property type="protein sequence ID" value="PTQ57258.1"/>
    <property type="molecule type" value="Genomic_DNA"/>
</dbReference>
<evidence type="ECO:0000313" key="5">
    <source>
        <dbReference type="EMBL" id="PTQ57258.1"/>
    </source>
</evidence>
<dbReference type="CDD" id="cd02696">
    <property type="entry name" value="MurNAc-LAA"/>
    <property type="match status" value="1"/>
</dbReference>
<evidence type="ECO:0000313" key="6">
    <source>
        <dbReference type="Proteomes" id="UP000244338"/>
    </source>
</evidence>
<evidence type="ECO:0000256" key="2">
    <source>
        <dbReference type="SAM" id="MobiDB-lite"/>
    </source>
</evidence>
<dbReference type="PANTHER" id="PTHR30404">
    <property type="entry name" value="N-ACETYLMURAMOYL-L-ALANINE AMIDASE"/>
    <property type="match status" value="1"/>
</dbReference>
<dbReference type="SUPFAM" id="SSF53187">
    <property type="entry name" value="Zn-dependent exopeptidases"/>
    <property type="match status" value="1"/>
</dbReference>
<protein>
    <submittedName>
        <fullName evidence="5">N-acetylmuramoyl-L-alanine amidase</fullName>
    </submittedName>
</protein>
<dbReference type="GO" id="GO:0008745">
    <property type="term" value="F:N-acetylmuramoyl-L-alanine amidase activity"/>
    <property type="evidence" value="ECO:0007669"/>
    <property type="project" value="InterPro"/>
</dbReference>
<keyword evidence="3" id="KW-0812">Transmembrane</keyword>
<keyword evidence="3" id="KW-0472">Membrane</keyword>
<name>A0A2R6Y3L9_9BACL</name>
<dbReference type="InterPro" id="IPR002508">
    <property type="entry name" value="MurNAc-LAA_cat"/>
</dbReference>
<dbReference type="GO" id="GO:0030288">
    <property type="term" value="C:outer membrane-bounded periplasmic space"/>
    <property type="evidence" value="ECO:0007669"/>
    <property type="project" value="TreeGrafter"/>
</dbReference>
<dbReference type="SMART" id="SM00646">
    <property type="entry name" value="Ami_3"/>
    <property type="match status" value="1"/>
</dbReference>
<evidence type="ECO:0000256" key="3">
    <source>
        <dbReference type="SAM" id="Phobius"/>
    </source>
</evidence>
<dbReference type="Gene3D" id="3.40.630.40">
    <property type="entry name" value="Zn-dependent exopeptidases"/>
    <property type="match status" value="1"/>
</dbReference>
<dbReference type="Pfam" id="PF01520">
    <property type="entry name" value="Amidase_3"/>
    <property type="match status" value="1"/>
</dbReference>
<feature type="region of interest" description="Disordered" evidence="2">
    <location>
        <begin position="1"/>
        <end position="26"/>
    </location>
</feature>
<gene>
    <name evidence="5" type="ORF">BSOLF_2023</name>
</gene>
<keyword evidence="1" id="KW-0378">Hydrolase</keyword>
<evidence type="ECO:0000259" key="4">
    <source>
        <dbReference type="SMART" id="SM00646"/>
    </source>
</evidence>
<dbReference type="InterPro" id="IPR050695">
    <property type="entry name" value="N-acetylmuramoyl_amidase_3"/>
</dbReference>
<evidence type="ECO:0000256" key="1">
    <source>
        <dbReference type="ARBA" id="ARBA00022801"/>
    </source>
</evidence>
<dbReference type="PANTHER" id="PTHR30404:SF0">
    <property type="entry name" value="N-ACETYLMURAMOYL-L-ALANINE AMIDASE AMIC"/>
    <property type="match status" value="1"/>
</dbReference>
<keyword evidence="3" id="KW-1133">Transmembrane helix</keyword>
<organism evidence="5 6">
    <name type="scientific">Candidatus Carbonibacillus altaicus</name>
    <dbReference type="NCBI Taxonomy" id="2163959"/>
    <lineage>
        <taxon>Bacteria</taxon>
        <taxon>Bacillati</taxon>
        <taxon>Bacillota</taxon>
        <taxon>Bacilli</taxon>
        <taxon>Bacillales</taxon>
        <taxon>Candidatus Carbonibacillus</taxon>
    </lineage>
</organism>
<comment type="caution">
    <text evidence="5">The sequence shown here is derived from an EMBL/GenBank/DDBJ whole genome shotgun (WGS) entry which is preliminary data.</text>
</comment>
<dbReference type="GO" id="GO:0009253">
    <property type="term" value="P:peptidoglycan catabolic process"/>
    <property type="evidence" value="ECO:0007669"/>
    <property type="project" value="InterPro"/>
</dbReference>
<proteinExistence type="predicted"/>
<dbReference type="Proteomes" id="UP000244338">
    <property type="component" value="Unassembled WGS sequence"/>
</dbReference>
<feature type="transmembrane region" description="Helical" evidence="3">
    <location>
        <begin position="41"/>
        <end position="62"/>
    </location>
</feature>